<feature type="active site" evidence="3">
    <location>
        <position position="171"/>
    </location>
</feature>
<evidence type="ECO:0000256" key="3">
    <source>
        <dbReference type="PIRSR" id="PIRSR000103-1"/>
    </source>
</evidence>
<dbReference type="SUPFAM" id="SSF48179">
    <property type="entry name" value="6-phosphogluconate dehydrogenase C-terminal domain-like"/>
    <property type="match status" value="1"/>
</dbReference>
<dbReference type="Gene3D" id="3.40.50.720">
    <property type="entry name" value="NAD(P)-binding Rossmann-like Domain"/>
    <property type="match status" value="1"/>
</dbReference>
<dbReference type="RefSeq" id="WP_092832449.1">
    <property type="nucleotide sequence ID" value="NZ_FNJL01000003.1"/>
</dbReference>
<feature type="domain" description="6-phosphogluconate dehydrogenase NADP-binding" evidence="4">
    <location>
        <begin position="3"/>
        <end position="162"/>
    </location>
</feature>
<dbReference type="AlphaFoldDB" id="A0A1H0ME55"/>
<dbReference type="EMBL" id="FNJL01000003">
    <property type="protein sequence ID" value="SDO78595.1"/>
    <property type="molecule type" value="Genomic_DNA"/>
</dbReference>
<sequence>MKNVAFIGVGKMGAQMAARLVAAGHKVSVFDPNEAAVKELVVKGAAAAKSPKAAAEGADAVMFSLPTPGILRAAVSGPDGVLSSAGKGAVLIDFSTVDPETTKELAKAAADKGVAFLDSPVSGGVAGATNGKLVLMVGGEAAVLEQVKPVLEHLAGRIVHCGPIGSGQLTKLSHNLIVAINTVALGEVLAASVKAGGNLEVLCDVLSAGMAGSKMLDWFHKTLFTQERPALFAIDLMHKDIGLCLDEFSSYPMPLGQLVKQTYNAARAKGLGGKDSTSICELYEELLGVRLQAAA</sequence>
<dbReference type="InterPro" id="IPR029154">
    <property type="entry name" value="HIBADH-like_NADP-bd"/>
</dbReference>
<evidence type="ECO:0000256" key="1">
    <source>
        <dbReference type="ARBA" id="ARBA00023002"/>
    </source>
</evidence>
<dbReference type="OrthoDB" id="9777604at2"/>
<evidence type="ECO:0000313" key="6">
    <source>
        <dbReference type="EMBL" id="SDO78595.1"/>
    </source>
</evidence>
<evidence type="ECO:0000259" key="5">
    <source>
        <dbReference type="Pfam" id="PF14833"/>
    </source>
</evidence>
<protein>
    <submittedName>
        <fullName evidence="6">2-hydroxymethylglutarate dehydrogenase</fullName>
    </submittedName>
</protein>
<dbReference type="GO" id="GO:0050661">
    <property type="term" value="F:NADP binding"/>
    <property type="evidence" value="ECO:0007669"/>
    <property type="project" value="InterPro"/>
</dbReference>
<evidence type="ECO:0000313" key="7">
    <source>
        <dbReference type="Proteomes" id="UP000199317"/>
    </source>
</evidence>
<keyword evidence="2" id="KW-0520">NAD</keyword>
<proteinExistence type="predicted"/>
<name>A0A1H0ME55_9BURK</name>
<accession>A0A1H0ME55</accession>
<gene>
    <name evidence="6" type="ORF">SAMN04489708_103227</name>
</gene>
<dbReference type="InterPro" id="IPR006115">
    <property type="entry name" value="6PGDH_NADP-bd"/>
</dbReference>
<dbReference type="InterPro" id="IPR036291">
    <property type="entry name" value="NAD(P)-bd_dom_sf"/>
</dbReference>
<organism evidence="6 7">
    <name type="scientific">Paracidovorax cattleyae</name>
    <dbReference type="NCBI Taxonomy" id="80868"/>
    <lineage>
        <taxon>Bacteria</taxon>
        <taxon>Pseudomonadati</taxon>
        <taxon>Pseudomonadota</taxon>
        <taxon>Betaproteobacteria</taxon>
        <taxon>Burkholderiales</taxon>
        <taxon>Comamonadaceae</taxon>
        <taxon>Paracidovorax</taxon>
    </lineage>
</organism>
<dbReference type="Pfam" id="PF03446">
    <property type="entry name" value="NAD_binding_2"/>
    <property type="match status" value="1"/>
</dbReference>
<dbReference type="Gene3D" id="1.10.1040.10">
    <property type="entry name" value="N-(1-d-carboxylethyl)-l-norvaline Dehydrogenase, domain 2"/>
    <property type="match status" value="1"/>
</dbReference>
<feature type="domain" description="3-hydroxyisobutyrate dehydrogenase-like NAD-binding" evidence="5">
    <location>
        <begin position="165"/>
        <end position="283"/>
    </location>
</feature>
<dbReference type="InterPro" id="IPR015815">
    <property type="entry name" value="HIBADH-related"/>
</dbReference>
<dbReference type="Pfam" id="PF14833">
    <property type="entry name" value="NAD_binding_11"/>
    <property type="match status" value="1"/>
</dbReference>
<dbReference type="GO" id="GO:0051287">
    <property type="term" value="F:NAD binding"/>
    <property type="evidence" value="ECO:0007669"/>
    <property type="project" value="InterPro"/>
</dbReference>
<dbReference type="GO" id="GO:0016491">
    <property type="term" value="F:oxidoreductase activity"/>
    <property type="evidence" value="ECO:0007669"/>
    <property type="project" value="UniProtKB-KW"/>
</dbReference>
<evidence type="ECO:0000256" key="2">
    <source>
        <dbReference type="ARBA" id="ARBA00023027"/>
    </source>
</evidence>
<keyword evidence="1" id="KW-0560">Oxidoreductase</keyword>
<dbReference type="InterPro" id="IPR008927">
    <property type="entry name" value="6-PGluconate_DH-like_C_sf"/>
</dbReference>
<dbReference type="SUPFAM" id="SSF51735">
    <property type="entry name" value="NAD(P)-binding Rossmann-fold domains"/>
    <property type="match status" value="1"/>
</dbReference>
<dbReference type="Proteomes" id="UP000199317">
    <property type="component" value="Unassembled WGS sequence"/>
</dbReference>
<reference evidence="7" key="1">
    <citation type="submission" date="2016-10" db="EMBL/GenBank/DDBJ databases">
        <authorList>
            <person name="Varghese N."/>
            <person name="Submissions S."/>
        </authorList>
    </citation>
    <scope>NUCLEOTIDE SEQUENCE [LARGE SCALE GENOMIC DNA]</scope>
    <source>
        <strain evidence="7">DSM 17101</strain>
    </source>
</reference>
<dbReference type="PANTHER" id="PTHR43060">
    <property type="entry name" value="3-HYDROXYISOBUTYRATE DEHYDROGENASE-LIKE 1, MITOCHONDRIAL-RELATED"/>
    <property type="match status" value="1"/>
</dbReference>
<evidence type="ECO:0000259" key="4">
    <source>
        <dbReference type="Pfam" id="PF03446"/>
    </source>
</evidence>
<keyword evidence="7" id="KW-1185">Reference proteome</keyword>
<dbReference type="PANTHER" id="PTHR43060:SF15">
    <property type="entry name" value="3-HYDROXYISOBUTYRATE DEHYDROGENASE-LIKE 1, MITOCHONDRIAL-RELATED"/>
    <property type="match status" value="1"/>
</dbReference>
<dbReference type="PIRSF" id="PIRSF000103">
    <property type="entry name" value="HIBADH"/>
    <property type="match status" value="1"/>
</dbReference>
<dbReference type="InterPro" id="IPR013328">
    <property type="entry name" value="6PGD_dom2"/>
</dbReference>